<gene>
    <name evidence="2" type="ORF">B9Z19DRAFT_984898</name>
</gene>
<dbReference type="InterPro" id="IPR005303">
    <property type="entry name" value="MOCOS_middle"/>
</dbReference>
<proteinExistence type="predicted"/>
<sequence>MHIHGLYVHPVKSLRPISVQSAKITAIGLEYDRVFLLQKQDGAAYKLLTIGRFPQLSLFHTSFGGEGENILIVRYSPPQGESKELRIPLRPHTSGLVTREIVMHSSACMGYDMGDGFSEFFSACLGFPTRLVYLGSSRRPVIGNVAPMEQPGANSCSLLGRKKVEISFADIAPIMITSMASFRCVDDMIGEEMDVTKFRPNMVVSSEDGEEVAQWEEDFWGELLVGHDKRINLTANCARCNSINVDYATGGLVPADKQPFKKLMKDRRVDPGMKYSPVFGRYGIFPDIPASGLYFSVGEKVVVSKRNSQRSELCISNRCN</sequence>
<dbReference type="Pfam" id="PF03476">
    <property type="entry name" value="MOSC_N"/>
    <property type="match status" value="1"/>
</dbReference>
<dbReference type="PROSITE" id="PS51340">
    <property type="entry name" value="MOSC"/>
    <property type="match status" value="1"/>
</dbReference>
<dbReference type="InterPro" id="IPR005302">
    <property type="entry name" value="MoCF_Sase_C"/>
</dbReference>
<dbReference type="SUPFAM" id="SSF141673">
    <property type="entry name" value="MOSC N-terminal domain-like"/>
    <property type="match status" value="1"/>
</dbReference>
<evidence type="ECO:0000259" key="1">
    <source>
        <dbReference type="PROSITE" id="PS51340"/>
    </source>
</evidence>
<dbReference type="GO" id="GO:0003824">
    <property type="term" value="F:catalytic activity"/>
    <property type="evidence" value="ECO:0007669"/>
    <property type="project" value="InterPro"/>
</dbReference>
<reference evidence="2 3" key="1">
    <citation type="submission" date="2017-04" db="EMBL/GenBank/DDBJ databases">
        <title>Draft genome sequence of Tuber borchii Vittad., a whitish edible truffle.</title>
        <authorList>
            <consortium name="DOE Joint Genome Institute"/>
            <person name="Murat C."/>
            <person name="Kuo A."/>
            <person name="Barry K.W."/>
            <person name="Clum A."/>
            <person name="Dockter R.B."/>
            <person name="Fauchery L."/>
            <person name="Iotti M."/>
            <person name="Kohler A."/>
            <person name="Labutti K."/>
            <person name="Lindquist E.A."/>
            <person name="Lipzen A."/>
            <person name="Ohm R.A."/>
            <person name="Wang M."/>
            <person name="Grigoriev I.V."/>
            <person name="Zambonelli A."/>
            <person name="Martin F.M."/>
        </authorList>
    </citation>
    <scope>NUCLEOTIDE SEQUENCE [LARGE SCALE GENOMIC DNA]</scope>
    <source>
        <strain evidence="2 3">Tbo3840</strain>
    </source>
</reference>
<dbReference type="Pfam" id="PF03473">
    <property type="entry name" value="MOSC"/>
    <property type="match status" value="1"/>
</dbReference>
<organism evidence="2 3">
    <name type="scientific">Tuber borchii</name>
    <name type="common">White truffle</name>
    <dbReference type="NCBI Taxonomy" id="42251"/>
    <lineage>
        <taxon>Eukaryota</taxon>
        <taxon>Fungi</taxon>
        <taxon>Dikarya</taxon>
        <taxon>Ascomycota</taxon>
        <taxon>Pezizomycotina</taxon>
        <taxon>Pezizomycetes</taxon>
        <taxon>Pezizales</taxon>
        <taxon>Tuberaceae</taxon>
        <taxon>Tuber</taxon>
    </lineage>
</organism>
<dbReference type="AlphaFoldDB" id="A0A2T6ZR57"/>
<name>A0A2T6ZR57_TUBBO</name>
<dbReference type="STRING" id="42251.A0A2T6ZR57"/>
<accession>A0A2T6ZR57</accession>
<protein>
    <recommendedName>
        <fullName evidence="1">MOSC domain-containing protein</fullName>
    </recommendedName>
</protein>
<dbReference type="EMBL" id="NESQ01000134">
    <property type="protein sequence ID" value="PUU77971.1"/>
    <property type="molecule type" value="Genomic_DNA"/>
</dbReference>
<dbReference type="GO" id="GO:0030151">
    <property type="term" value="F:molybdenum ion binding"/>
    <property type="evidence" value="ECO:0007669"/>
    <property type="project" value="InterPro"/>
</dbReference>
<evidence type="ECO:0000313" key="2">
    <source>
        <dbReference type="EMBL" id="PUU77971.1"/>
    </source>
</evidence>
<comment type="caution">
    <text evidence="2">The sequence shown here is derived from an EMBL/GenBank/DDBJ whole genome shotgun (WGS) entry which is preliminary data.</text>
</comment>
<dbReference type="OrthoDB" id="17255at2759"/>
<evidence type="ECO:0000313" key="3">
    <source>
        <dbReference type="Proteomes" id="UP000244722"/>
    </source>
</evidence>
<dbReference type="GO" id="GO:0030170">
    <property type="term" value="F:pyridoxal phosphate binding"/>
    <property type="evidence" value="ECO:0007669"/>
    <property type="project" value="InterPro"/>
</dbReference>
<dbReference type="InterPro" id="IPR011037">
    <property type="entry name" value="Pyrv_Knase-like_insert_dom_sf"/>
</dbReference>
<keyword evidence="3" id="KW-1185">Reference proteome</keyword>
<dbReference type="Proteomes" id="UP000244722">
    <property type="component" value="Unassembled WGS sequence"/>
</dbReference>
<feature type="domain" description="MOSC" evidence="1">
    <location>
        <begin position="148"/>
        <end position="304"/>
    </location>
</feature>
<dbReference type="SUPFAM" id="SSF50800">
    <property type="entry name" value="PK beta-barrel domain-like"/>
    <property type="match status" value="1"/>
</dbReference>